<name>A0ABZ2ZZ43_9MICC</name>
<dbReference type="InterPro" id="IPR000182">
    <property type="entry name" value="GNAT_dom"/>
</dbReference>
<dbReference type="CDD" id="cd04301">
    <property type="entry name" value="NAT_SF"/>
    <property type="match status" value="1"/>
</dbReference>
<dbReference type="PROSITE" id="PS51186">
    <property type="entry name" value="GNAT"/>
    <property type="match status" value="1"/>
</dbReference>
<dbReference type="SUPFAM" id="SSF55729">
    <property type="entry name" value="Acyl-CoA N-acyltransferases (Nat)"/>
    <property type="match status" value="1"/>
</dbReference>
<protein>
    <submittedName>
        <fullName evidence="2">GNAT family N-acetyltransferase</fullName>
    </submittedName>
</protein>
<evidence type="ECO:0000259" key="1">
    <source>
        <dbReference type="PROSITE" id="PS51186"/>
    </source>
</evidence>
<keyword evidence="3" id="KW-1185">Reference proteome</keyword>
<sequence>MSTPRLRPAEVSDLPFIFRQEREYIETIEPDAHQGWLAALDLNLADWIDSLPRTLFCIDADGNPLGYAMWSIDGDTATLVSINVLGSRRREGLGRLLLEAFEQAVAPSGARVVELGVHRTNQARLLYEGAEYESTGDDGEYVLFQKVLSR</sequence>
<evidence type="ECO:0000313" key="2">
    <source>
        <dbReference type="EMBL" id="WZP17396.1"/>
    </source>
</evidence>
<proteinExistence type="predicted"/>
<evidence type="ECO:0000313" key="3">
    <source>
        <dbReference type="Proteomes" id="UP001448858"/>
    </source>
</evidence>
<feature type="domain" description="N-acetyltransferase" evidence="1">
    <location>
        <begin position="4"/>
        <end position="149"/>
    </location>
</feature>
<dbReference type="Proteomes" id="UP001448858">
    <property type="component" value="Chromosome"/>
</dbReference>
<dbReference type="Pfam" id="PF00583">
    <property type="entry name" value="Acetyltransf_1"/>
    <property type="match status" value="1"/>
</dbReference>
<dbReference type="EMBL" id="CP151657">
    <property type="protein sequence ID" value="WZP17396.1"/>
    <property type="molecule type" value="Genomic_DNA"/>
</dbReference>
<accession>A0ABZ2ZZ43</accession>
<gene>
    <name evidence="2" type="ORF">AAE021_07520</name>
</gene>
<organism evidence="2 3">
    <name type="scientific">Arthrobacter citreus</name>
    <dbReference type="NCBI Taxonomy" id="1670"/>
    <lineage>
        <taxon>Bacteria</taxon>
        <taxon>Bacillati</taxon>
        <taxon>Actinomycetota</taxon>
        <taxon>Actinomycetes</taxon>
        <taxon>Micrococcales</taxon>
        <taxon>Micrococcaceae</taxon>
        <taxon>Arthrobacter</taxon>
    </lineage>
</organism>
<dbReference type="Gene3D" id="3.40.630.30">
    <property type="match status" value="1"/>
</dbReference>
<dbReference type="InterPro" id="IPR016181">
    <property type="entry name" value="Acyl_CoA_acyltransferase"/>
</dbReference>
<reference evidence="2 3" key="1">
    <citation type="submission" date="2024-04" db="EMBL/GenBank/DDBJ databases">
        <title>Arthrobacter sp. from Plains bison fecal sample.</title>
        <authorList>
            <person name="Ruzzini A."/>
        </authorList>
    </citation>
    <scope>NUCLEOTIDE SEQUENCE [LARGE SCALE GENOMIC DNA]</scope>
    <source>
        <strain evidence="2 3">EINP1</strain>
    </source>
</reference>
<dbReference type="RefSeq" id="WP_342024993.1">
    <property type="nucleotide sequence ID" value="NZ_CP151657.1"/>
</dbReference>